<sequence length="30" mass="3283">MVKAIRKLSLIQKIMIGIVIGTTLGFLVPE</sequence>
<keyword evidence="1" id="KW-0472">Membrane</keyword>
<keyword evidence="1" id="KW-0812">Transmembrane</keyword>
<proteinExistence type="predicted"/>
<dbReference type="Proteomes" id="UP000439965">
    <property type="component" value="Unassembled WGS sequence"/>
</dbReference>
<keyword evidence="1" id="KW-1133">Transmembrane helix</keyword>
<reference evidence="2 3" key="1">
    <citation type="submission" date="2019-04" db="EMBL/GenBank/DDBJ databases">
        <title>Step-wise assembly of the neonatal virome modulated by breast feeding.</title>
        <authorList>
            <person name="Liang G."/>
            <person name="Bushman F."/>
        </authorList>
    </citation>
    <scope>NUCLEOTIDE SEQUENCE [LARGE SCALE GENOMIC DNA]</scope>
    <source>
        <strain evidence="2 3">E3404</strain>
    </source>
</reference>
<feature type="transmembrane region" description="Helical" evidence="1">
    <location>
        <begin position="10"/>
        <end position="28"/>
    </location>
</feature>
<dbReference type="AlphaFoldDB" id="A0A6I4XWN2"/>
<gene>
    <name evidence="2" type="ORF">GTI89_18270</name>
</gene>
<dbReference type="EMBL" id="WVTI01000396">
    <property type="protein sequence ID" value="MXS27990.1"/>
    <property type="molecule type" value="Genomic_DNA"/>
</dbReference>
<feature type="non-terminal residue" evidence="2">
    <location>
        <position position="30"/>
    </location>
</feature>
<evidence type="ECO:0000313" key="2">
    <source>
        <dbReference type="EMBL" id="MXS27990.1"/>
    </source>
</evidence>
<protein>
    <submittedName>
        <fullName evidence="2">Na+/H+-dicarboxylate symporter</fullName>
    </submittedName>
</protein>
<evidence type="ECO:0000256" key="1">
    <source>
        <dbReference type="SAM" id="Phobius"/>
    </source>
</evidence>
<organism evidence="2 3">
    <name type="scientific">Enterococcus gallinarum</name>
    <dbReference type="NCBI Taxonomy" id="1353"/>
    <lineage>
        <taxon>Bacteria</taxon>
        <taxon>Bacillati</taxon>
        <taxon>Bacillota</taxon>
        <taxon>Bacilli</taxon>
        <taxon>Lactobacillales</taxon>
        <taxon>Enterococcaceae</taxon>
        <taxon>Enterococcus</taxon>
    </lineage>
</organism>
<name>A0A6I4XWN2_ENTGA</name>
<accession>A0A6I4XWN2</accession>
<evidence type="ECO:0000313" key="3">
    <source>
        <dbReference type="Proteomes" id="UP000439965"/>
    </source>
</evidence>
<comment type="caution">
    <text evidence="2">The sequence shown here is derived from an EMBL/GenBank/DDBJ whole genome shotgun (WGS) entry which is preliminary data.</text>
</comment>